<dbReference type="SUPFAM" id="SSF53822">
    <property type="entry name" value="Periplasmic binding protein-like I"/>
    <property type="match status" value="1"/>
</dbReference>
<dbReference type="Gene3D" id="3.40.50.2300">
    <property type="match status" value="1"/>
</dbReference>
<evidence type="ECO:0000313" key="3">
    <source>
        <dbReference type="Proteomes" id="UP000653308"/>
    </source>
</evidence>
<dbReference type="EMBL" id="BMWE01000021">
    <property type="protein sequence ID" value="GGY42950.1"/>
    <property type="molecule type" value="Genomic_DNA"/>
</dbReference>
<evidence type="ECO:0000256" key="1">
    <source>
        <dbReference type="SAM" id="MobiDB-lite"/>
    </source>
</evidence>
<evidence type="ECO:0000313" key="2">
    <source>
        <dbReference type="EMBL" id="GGY42950.1"/>
    </source>
</evidence>
<reference evidence="3" key="1">
    <citation type="journal article" date="2019" name="Int. J. Syst. Evol. Microbiol.">
        <title>The Global Catalogue of Microorganisms (GCM) 10K type strain sequencing project: providing services to taxonomists for standard genome sequencing and annotation.</title>
        <authorList>
            <consortium name="The Broad Institute Genomics Platform"/>
            <consortium name="The Broad Institute Genome Sequencing Center for Infectious Disease"/>
            <person name="Wu L."/>
            <person name="Ma J."/>
        </authorList>
    </citation>
    <scope>NUCLEOTIDE SEQUENCE [LARGE SCALE GENOMIC DNA]</scope>
    <source>
        <strain evidence="3">JCM 4957</strain>
    </source>
</reference>
<feature type="region of interest" description="Disordered" evidence="1">
    <location>
        <begin position="41"/>
        <end position="108"/>
    </location>
</feature>
<keyword evidence="3" id="KW-1185">Reference proteome</keyword>
<proteinExistence type="predicted"/>
<dbReference type="InterPro" id="IPR028082">
    <property type="entry name" value="Peripla_BP_I"/>
</dbReference>
<gene>
    <name evidence="2" type="ORF">GCM10010384_57110</name>
</gene>
<protein>
    <recommendedName>
        <fullName evidence="4">LacI family transcriptional regulator</fullName>
    </recommendedName>
</protein>
<sequence>MLENALDDDTPLITGDSRTGARKATEHLLGLGHRTVWHIAGPAGWTSADHRRASWQATDERRRNVRTGRLQRGPPAGPAPGGDGRVRVQRPDGPGAAARPARVRAVRPRGTSAWWATTTFPRPRICCPR</sequence>
<organism evidence="2 3">
    <name type="scientific">Streptomyces djakartensis</name>
    <dbReference type="NCBI Taxonomy" id="68193"/>
    <lineage>
        <taxon>Bacteria</taxon>
        <taxon>Bacillati</taxon>
        <taxon>Actinomycetota</taxon>
        <taxon>Actinomycetes</taxon>
        <taxon>Kitasatosporales</taxon>
        <taxon>Streptomycetaceae</taxon>
        <taxon>Streptomyces</taxon>
    </lineage>
</organism>
<comment type="caution">
    <text evidence="2">The sequence shown here is derived from an EMBL/GenBank/DDBJ whole genome shotgun (WGS) entry which is preliminary data.</text>
</comment>
<evidence type="ECO:0008006" key="4">
    <source>
        <dbReference type="Google" id="ProtNLM"/>
    </source>
</evidence>
<dbReference type="Proteomes" id="UP000653308">
    <property type="component" value="Unassembled WGS sequence"/>
</dbReference>
<feature type="compositionally biased region" description="Basic and acidic residues" evidence="1">
    <location>
        <begin position="48"/>
        <end position="62"/>
    </location>
</feature>
<name>A0ABQ3ACU1_9ACTN</name>
<accession>A0ABQ3ACU1</accession>